<dbReference type="Pfam" id="PF13419">
    <property type="entry name" value="HAD_2"/>
    <property type="match status" value="1"/>
</dbReference>
<dbReference type="InterPro" id="IPR050155">
    <property type="entry name" value="HAD-like_hydrolase_sf"/>
</dbReference>
<comment type="catalytic activity">
    <reaction evidence="1">
        <text>2-phosphoglycolate + H2O = glycolate + phosphate</text>
        <dbReference type="Rhea" id="RHEA:14369"/>
        <dbReference type="ChEBI" id="CHEBI:15377"/>
        <dbReference type="ChEBI" id="CHEBI:29805"/>
        <dbReference type="ChEBI" id="CHEBI:43474"/>
        <dbReference type="ChEBI" id="CHEBI:58033"/>
        <dbReference type="EC" id="3.1.3.18"/>
    </reaction>
</comment>
<evidence type="ECO:0000313" key="6">
    <source>
        <dbReference type="Proteomes" id="UP000076023"/>
    </source>
</evidence>
<organism evidence="5 6">
    <name type="scientific">Terrimicrobium sacchariphilum</name>
    <dbReference type="NCBI Taxonomy" id="690879"/>
    <lineage>
        <taxon>Bacteria</taxon>
        <taxon>Pseudomonadati</taxon>
        <taxon>Verrucomicrobiota</taxon>
        <taxon>Terrimicrobiia</taxon>
        <taxon>Terrimicrobiales</taxon>
        <taxon>Terrimicrobiaceae</taxon>
        <taxon>Terrimicrobium</taxon>
    </lineage>
</organism>
<dbReference type="PANTHER" id="PTHR43434:SF1">
    <property type="entry name" value="PHOSPHOGLYCOLATE PHOSPHATASE"/>
    <property type="match status" value="1"/>
</dbReference>
<dbReference type="InParanoid" id="A0A146GAC8"/>
<keyword evidence="6" id="KW-1185">Reference proteome</keyword>
<dbReference type="InterPro" id="IPR023198">
    <property type="entry name" value="PGP-like_dom2"/>
</dbReference>
<dbReference type="Gene3D" id="3.40.50.1000">
    <property type="entry name" value="HAD superfamily/HAD-like"/>
    <property type="match status" value="1"/>
</dbReference>
<dbReference type="STRING" id="690879.TSACC_22637"/>
<dbReference type="GO" id="GO:0008967">
    <property type="term" value="F:phosphoglycolate phosphatase activity"/>
    <property type="evidence" value="ECO:0007669"/>
    <property type="project" value="UniProtKB-EC"/>
</dbReference>
<comment type="caution">
    <text evidence="5">The sequence shown here is derived from an EMBL/GenBank/DDBJ whole genome shotgun (WGS) entry which is preliminary data.</text>
</comment>
<dbReference type="SUPFAM" id="SSF56784">
    <property type="entry name" value="HAD-like"/>
    <property type="match status" value="1"/>
</dbReference>
<comment type="pathway">
    <text evidence="2">Organic acid metabolism; glycolate biosynthesis; glycolate from 2-phosphoglycolate: step 1/1.</text>
</comment>
<proteinExistence type="inferred from homology"/>
<dbReference type="RefSeq" id="WP_075079864.1">
    <property type="nucleotide sequence ID" value="NZ_BDCO01000002.1"/>
</dbReference>
<dbReference type="OrthoDB" id="9781769at2"/>
<dbReference type="Gene3D" id="1.10.150.240">
    <property type="entry name" value="Putative phosphatase, domain 2"/>
    <property type="match status" value="1"/>
</dbReference>
<accession>A0A146GAC8</accession>
<evidence type="ECO:0000313" key="5">
    <source>
        <dbReference type="EMBL" id="GAT34213.1"/>
    </source>
</evidence>
<evidence type="ECO:0000256" key="1">
    <source>
        <dbReference type="ARBA" id="ARBA00000830"/>
    </source>
</evidence>
<dbReference type="AlphaFoldDB" id="A0A146GAC8"/>
<dbReference type="PANTHER" id="PTHR43434">
    <property type="entry name" value="PHOSPHOGLYCOLATE PHOSPHATASE"/>
    <property type="match status" value="1"/>
</dbReference>
<comment type="similarity">
    <text evidence="3">Belongs to the HAD-like hydrolase superfamily. CbbY/CbbZ/Gph/YieH family.</text>
</comment>
<evidence type="ECO:0000256" key="4">
    <source>
        <dbReference type="ARBA" id="ARBA00013078"/>
    </source>
</evidence>
<dbReference type="InterPro" id="IPR041492">
    <property type="entry name" value="HAD_2"/>
</dbReference>
<dbReference type="InterPro" id="IPR036412">
    <property type="entry name" value="HAD-like_sf"/>
</dbReference>
<evidence type="ECO:0000256" key="3">
    <source>
        <dbReference type="ARBA" id="ARBA00006171"/>
    </source>
</evidence>
<dbReference type="EMBL" id="BDCO01000002">
    <property type="protein sequence ID" value="GAT34213.1"/>
    <property type="molecule type" value="Genomic_DNA"/>
</dbReference>
<dbReference type="GO" id="GO:0005829">
    <property type="term" value="C:cytosol"/>
    <property type="evidence" value="ECO:0007669"/>
    <property type="project" value="TreeGrafter"/>
</dbReference>
<name>A0A146GAC8_TERSA</name>
<dbReference type="EC" id="3.1.3.18" evidence="4"/>
<dbReference type="InterPro" id="IPR023214">
    <property type="entry name" value="HAD_sf"/>
</dbReference>
<sequence>MATTSKRRLLLFDIDGTLITSGGAGEQSLKNAMQEAFGIPEDLQGINLAGATDGLISRQMLEKSNLDVTPENITALLDAYLHNLKQRMPLHKGRLLPGIIQLLEELKKHEGCVLALLTGNVARGAEIKLGHYGVWDYFEFGAFSDDSHDRNQLGNFARARALERHGEEFPPEQVYVIGDTPRDIECGRAFGGKTVAIATGNYSLEELEAHHPDFLFPDLSDTAAVVKVLTS</sequence>
<evidence type="ECO:0000256" key="2">
    <source>
        <dbReference type="ARBA" id="ARBA00004818"/>
    </source>
</evidence>
<dbReference type="GO" id="GO:0006281">
    <property type="term" value="P:DNA repair"/>
    <property type="evidence" value="ECO:0007669"/>
    <property type="project" value="TreeGrafter"/>
</dbReference>
<dbReference type="Proteomes" id="UP000076023">
    <property type="component" value="Unassembled WGS sequence"/>
</dbReference>
<gene>
    <name evidence="5" type="ORF">TSACC_22637</name>
</gene>
<reference evidence="6" key="1">
    <citation type="journal article" date="2017" name="Genome Announc.">
        <title>Draft Genome Sequence of Terrimicrobium sacchariphilum NM-5T, a Facultative Anaerobic Soil Bacterium of the Class Spartobacteria.</title>
        <authorList>
            <person name="Qiu Y.L."/>
            <person name="Tourlousse D.M."/>
            <person name="Matsuura N."/>
            <person name="Ohashi A."/>
            <person name="Sekiguchi Y."/>
        </authorList>
    </citation>
    <scope>NUCLEOTIDE SEQUENCE [LARGE SCALE GENOMIC DNA]</scope>
    <source>
        <strain evidence="6">NM-5</strain>
    </source>
</reference>
<protein>
    <recommendedName>
        <fullName evidence="4">phosphoglycolate phosphatase</fullName>
        <ecNumber evidence="4">3.1.3.18</ecNumber>
    </recommendedName>
</protein>